<dbReference type="EMBL" id="JBBKZV010000033">
    <property type="protein sequence ID" value="MEJ8826408.1"/>
    <property type="molecule type" value="Genomic_DNA"/>
</dbReference>
<gene>
    <name evidence="5" type="ORF">WKW80_31035</name>
</gene>
<proteinExistence type="predicted"/>
<dbReference type="Pfam" id="PF12625">
    <property type="entry name" value="Arabinose_bd"/>
    <property type="match status" value="1"/>
</dbReference>
<evidence type="ECO:0000256" key="1">
    <source>
        <dbReference type="ARBA" id="ARBA00023015"/>
    </source>
</evidence>
<dbReference type="InterPro" id="IPR018060">
    <property type="entry name" value="HTH_AraC"/>
</dbReference>
<dbReference type="InterPro" id="IPR009057">
    <property type="entry name" value="Homeodomain-like_sf"/>
</dbReference>
<sequence>MTLLQDLPARPASRRAVGRYGSDMDAPVHNALGLTALTDAMAAHGIGADALFAGTGIAPQAPSDPEARISHRQKIALFGNVMKLSPDPAIGLLAGQRQRISDFGVFGYALLSSATFGDAVDFGIKHIRLAGPVLEKSFRVEGDVAIFEGHDVINLGPALPLATEFWFSSAHALISRVLERPFQPQRLLLPYPAPSFARQYEEILLCPVEFDAPAMQWEFDAELLTLPLPNANPITAELSSAFCVRMLESIGGENELVKAIKETCLNAAGGLPRAEQMAEKLHLSTRTLHRRLFEAGTTYQDIIDGVRKRLAIEFLEHTELPVSEIAERTGFSDVSNFRKAFRKWTNQTTVHYRERRR</sequence>
<evidence type="ECO:0000259" key="4">
    <source>
        <dbReference type="PROSITE" id="PS01124"/>
    </source>
</evidence>
<dbReference type="Pfam" id="PF12833">
    <property type="entry name" value="HTH_18"/>
    <property type="match status" value="1"/>
</dbReference>
<dbReference type="PROSITE" id="PS01124">
    <property type="entry name" value="HTH_ARAC_FAMILY_2"/>
    <property type="match status" value="1"/>
</dbReference>
<feature type="domain" description="HTH araC/xylS-type" evidence="4">
    <location>
        <begin position="254"/>
        <end position="355"/>
    </location>
</feature>
<keyword evidence="3" id="KW-0804">Transcription</keyword>
<accession>A0ABU8W904</accession>
<dbReference type="SUPFAM" id="SSF46689">
    <property type="entry name" value="Homeodomain-like"/>
    <property type="match status" value="1"/>
</dbReference>
<protein>
    <submittedName>
        <fullName evidence="5">AraC family transcriptional regulator</fullName>
    </submittedName>
</protein>
<dbReference type="Proteomes" id="UP001363010">
    <property type="component" value="Unassembled WGS sequence"/>
</dbReference>
<dbReference type="RefSeq" id="WP_340367442.1">
    <property type="nucleotide sequence ID" value="NZ_JBBKZV010000033.1"/>
</dbReference>
<evidence type="ECO:0000313" key="6">
    <source>
        <dbReference type="Proteomes" id="UP001363010"/>
    </source>
</evidence>
<dbReference type="PANTHER" id="PTHR47894:SF1">
    <property type="entry name" value="HTH-TYPE TRANSCRIPTIONAL REGULATOR VQSM"/>
    <property type="match status" value="1"/>
</dbReference>
<name>A0ABU8W904_9BURK</name>
<dbReference type="InterPro" id="IPR032687">
    <property type="entry name" value="AraC-type_N"/>
</dbReference>
<reference evidence="5 6" key="1">
    <citation type="submission" date="2024-03" db="EMBL/GenBank/DDBJ databases">
        <title>Novel species of the genus Variovorax.</title>
        <authorList>
            <person name="Liu Q."/>
            <person name="Xin Y.-H."/>
        </authorList>
    </citation>
    <scope>NUCLEOTIDE SEQUENCE [LARGE SCALE GENOMIC DNA]</scope>
    <source>
        <strain evidence="5 6">KACC 18501</strain>
    </source>
</reference>
<dbReference type="PANTHER" id="PTHR47894">
    <property type="entry name" value="HTH-TYPE TRANSCRIPTIONAL REGULATOR GADX"/>
    <property type="match status" value="1"/>
</dbReference>
<dbReference type="Gene3D" id="1.10.10.60">
    <property type="entry name" value="Homeodomain-like"/>
    <property type="match status" value="1"/>
</dbReference>
<dbReference type="SMART" id="SM00342">
    <property type="entry name" value="HTH_ARAC"/>
    <property type="match status" value="1"/>
</dbReference>
<comment type="caution">
    <text evidence="5">The sequence shown here is derived from an EMBL/GenBank/DDBJ whole genome shotgun (WGS) entry which is preliminary data.</text>
</comment>
<keyword evidence="1" id="KW-0805">Transcription regulation</keyword>
<keyword evidence="2" id="KW-0238">DNA-binding</keyword>
<keyword evidence="6" id="KW-1185">Reference proteome</keyword>
<evidence type="ECO:0000256" key="3">
    <source>
        <dbReference type="ARBA" id="ARBA00023163"/>
    </source>
</evidence>
<organism evidence="5 6">
    <name type="scientific">Variovorax humicola</name>
    <dbReference type="NCBI Taxonomy" id="1769758"/>
    <lineage>
        <taxon>Bacteria</taxon>
        <taxon>Pseudomonadati</taxon>
        <taxon>Pseudomonadota</taxon>
        <taxon>Betaproteobacteria</taxon>
        <taxon>Burkholderiales</taxon>
        <taxon>Comamonadaceae</taxon>
        <taxon>Variovorax</taxon>
    </lineage>
</organism>
<evidence type="ECO:0000313" key="5">
    <source>
        <dbReference type="EMBL" id="MEJ8826408.1"/>
    </source>
</evidence>
<evidence type="ECO:0000256" key="2">
    <source>
        <dbReference type="ARBA" id="ARBA00023125"/>
    </source>
</evidence>